<dbReference type="PANTHER" id="PTHR30595">
    <property type="entry name" value="GLPR-RELATED TRANSCRIPTIONAL REPRESSOR"/>
    <property type="match status" value="1"/>
</dbReference>
<dbReference type="EMBL" id="MKVH01000013">
    <property type="protein sequence ID" value="OJX59432.1"/>
    <property type="molecule type" value="Genomic_DNA"/>
</dbReference>
<dbReference type="STRING" id="1895771.BGO89_02880"/>
<reference evidence="2 3" key="1">
    <citation type="submission" date="2016-09" db="EMBL/GenBank/DDBJ databases">
        <title>Genome-resolved meta-omics ties microbial dynamics to process performance in biotechnology for thiocyanate degradation.</title>
        <authorList>
            <person name="Kantor R.S."/>
            <person name="Huddy R.J."/>
            <person name="Iyer R."/>
            <person name="Thomas B.C."/>
            <person name="Brown C.T."/>
            <person name="Anantharaman K."/>
            <person name="Tringe S."/>
            <person name="Hettich R.L."/>
            <person name="Harrison S.T."/>
            <person name="Banfield J.F."/>
        </authorList>
    </citation>
    <scope>NUCLEOTIDE SEQUENCE [LARGE SCALE GENOMIC DNA]</scope>
    <source>
        <strain evidence="2">59-99</strain>
    </source>
</reference>
<dbReference type="SUPFAM" id="SSF46785">
    <property type="entry name" value="Winged helix' DNA-binding domain"/>
    <property type="match status" value="1"/>
</dbReference>
<proteinExistence type="predicted"/>
<dbReference type="InterPro" id="IPR038461">
    <property type="entry name" value="Schlafen_AlbA_2_dom_sf"/>
</dbReference>
<dbReference type="InterPro" id="IPR036390">
    <property type="entry name" value="WH_DNA-bd_sf"/>
</dbReference>
<dbReference type="PANTHER" id="PTHR30595:SF6">
    <property type="entry name" value="SCHLAFEN ALBA-2 DOMAIN-CONTAINING PROTEIN"/>
    <property type="match status" value="1"/>
</dbReference>
<evidence type="ECO:0000313" key="2">
    <source>
        <dbReference type="EMBL" id="OJX59432.1"/>
    </source>
</evidence>
<protein>
    <recommendedName>
        <fullName evidence="1">Schlafen AlbA-2 domain-containing protein</fullName>
    </recommendedName>
</protein>
<dbReference type="InterPro" id="IPR007421">
    <property type="entry name" value="Schlafen_AlbA_2_dom"/>
</dbReference>
<accession>A0A1M3L2I8</accession>
<name>A0A1M3L2I8_9BACT</name>
<dbReference type="Proteomes" id="UP000184233">
    <property type="component" value="Unassembled WGS sequence"/>
</dbReference>
<feature type="domain" description="Schlafen AlbA-2" evidence="1">
    <location>
        <begin position="14"/>
        <end position="133"/>
    </location>
</feature>
<dbReference type="AlphaFoldDB" id="A0A1M3L2I8"/>
<dbReference type="Pfam" id="PF04326">
    <property type="entry name" value="SLFN_AlbA_2"/>
    <property type="match status" value="1"/>
</dbReference>
<evidence type="ECO:0000313" key="3">
    <source>
        <dbReference type="Proteomes" id="UP000184233"/>
    </source>
</evidence>
<comment type="caution">
    <text evidence="2">The sequence shown here is derived from an EMBL/GenBank/DDBJ whole genome shotgun (WGS) entry which is preliminary data.</text>
</comment>
<dbReference type="Gene3D" id="3.30.950.30">
    <property type="entry name" value="Schlafen, AAA domain"/>
    <property type="match status" value="1"/>
</dbReference>
<evidence type="ECO:0000259" key="1">
    <source>
        <dbReference type="Pfam" id="PF04326"/>
    </source>
</evidence>
<organism evidence="2 3">
    <name type="scientific">Candidatus Kapaibacterium thiocyanatum</name>
    <dbReference type="NCBI Taxonomy" id="1895771"/>
    <lineage>
        <taxon>Bacteria</taxon>
        <taxon>Pseudomonadati</taxon>
        <taxon>Candidatus Kapaibacteriota</taxon>
        <taxon>Candidatus Kapaibacteriia</taxon>
        <taxon>Candidatus Kapaibacteriales</taxon>
        <taxon>Candidatus Kapaibacteriaceae</taxon>
        <taxon>Candidatus Kapaibacterium</taxon>
    </lineage>
</organism>
<gene>
    <name evidence="2" type="ORF">BGO89_02880</name>
</gene>
<sequence length="215" mass="24052">MRRHELREIIAGGESSTVEFKRKFTTSEKIAREIIALANTAGGYLIVGVDDDGSIIGVVSEKEEADQVLTASHAIVPPLELDIEVVEIEYKDVIVVHIPNSEHKPHRLISDDPAERPHERKAYIRQGENSVTASKEMARILAGQSPYAAPMTITIGDRERRLFTFLERYGKASVMDFARLVNISKRRASQTLVKLVRAGVLHIHTDNGHDYFTLV</sequence>